<keyword evidence="3" id="KW-0238">DNA-binding</keyword>
<feature type="region of interest" description="Disordered" evidence="7">
    <location>
        <begin position="73"/>
        <end position="119"/>
    </location>
</feature>
<evidence type="ECO:0000256" key="2">
    <source>
        <dbReference type="ARBA" id="ARBA00023015"/>
    </source>
</evidence>
<evidence type="ECO:0000256" key="1">
    <source>
        <dbReference type="ARBA" id="ARBA00004123"/>
    </source>
</evidence>
<keyword evidence="4" id="KW-0804">Transcription</keyword>
<dbReference type="RefSeq" id="XP_018453027.1">
    <property type="nucleotide sequence ID" value="XM_018597525.2"/>
</dbReference>
<dbReference type="FunFam" id="2.20.25.80:FF:000007">
    <property type="entry name" value="WRKY transcription factor 22"/>
    <property type="match status" value="1"/>
</dbReference>
<evidence type="ECO:0000256" key="4">
    <source>
        <dbReference type="ARBA" id="ARBA00023163"/>
    </source>
</evidence>
<dbReference type="InterPro" id="IPR044810">
    <property type="entry name" value="WRKY_plant"/>
</dbReference>
<sequence>MADDWDLHAVVRGCSAVSSSATTTTTTVFSSGVSSHTSPVFTFERQSNTVVFGESRDLYTPFAQESNASSFSCLNYPEEPRQRQNQKRPLSLSASSGSVTSKPTGSNTSRSKRRKIQHKKVCHVAAEALNNDVWAWRKYGQKPIKGSPYPRGYYRCSTSKGCLARKQVERNRSDPTMFIVTYTAEHNHPAPTHRNSLAGSTRQKSSDQPTAKSPTTTIAAYSTSPVTSSADDFVLPLEDIEVGGGGDEDLLSLSDTVVSEDFFEGLEEFAVGDSFSGNSAPASFDLSWVVNSAATASGGI</sequence>
<feature type="region of interest" description="Disordered" evidence="7">
    <location>
        <begin position="184"/>
        <end position="216"/>
    </location>
</feature>
<proteinExistence type="inferred from homology"/>
<keyword evidence="9" id="KW-1185">Reference proteome</keyword>
<dbReference type="PANTHER" id="PTHR32096">
    <property type="entry name" value="WRKY TRANSCRIPTION FACTOR 30-RELATED-RELATED"/>
    <property type="match status" value="1"/>
</dbReference>
<dbReference type="Pfam" id="PF03106">
    <property type="entry name" value="WRKY"/>
    <property type="match status" value="1"/>
</dbReference>
<dbReference type="GO" id="GO:0000976">
    <property type="term" value="F:transcription cis-regulatory region binding"/>
    <property type="evidence" value="ECO:0007669"/>
    <property type="project" value="TreeGrafter"/>
</dbReference>
<evidence type="ECO:0000256" key="3">
    <source>
        <dbReference type="ARBA" id="ARBA00023125"/>
    </source>
</evidence>
<evidence type="ECO:0000256" key="7">
    <source>
        <dbReference type="SAM" id="MobiDB-lite"/>
    </source>
</evidence>
<dbReference type="KEGG" id="rsz:108824154"/>
<evidence type="ECO:0000313" key="9">
    <source>
        <dbReference type="Proteomes" id="UP000504610"/>
    </source>
</evidence>
<dbReference type="InterPro" id="IPR036576">
    <property type="entry name" value="WRKY_dom_sf"/>
</dbReference>
<gene>
    <name evidence="10" type="primary">LOC108824154</name>
</gene>
<dbReference type="GO" id="GO:0005634">
    <property type="term" value="C:nucleus"/>
    <property type="evidence" value="ECO:0007669"/>
    <property type="project" value="UniProtKB-SubCell"/>
</dbReference>
<keyword evidence="2" id="KW-0805">Transcription regulation</keyword>
<evidence type="ECO:0000256" key="6">
    <source>
        <dbReference type="ARBA" id="ARBA00060761"/>
    </source>
</evidence>
<name>A0A6J0KYQ2_RAPSA</name>
<comment type="similarity">
    <text evidence="6">Belongs to the WRKY group II-e family.</text>
</comment>
<protein>
    <submittedName>
        <fullName evidence="10">WRKY transcription factor 22</fullName>
    </submittedName>
</protein>
<dbReference type="InterPro" id="IPR003657">
    <property type="entry name" value="WRKY_dom"/>
</dbReference>
<dbReference type="PANTHER" id="PTHR32096:SF61">
    <property type="entry name" value="WRKY TRANSCRIPTION FACTOR 22"/>
    <property type="match status" value="1"/>
</dbReference>
<feature type="compositionally biased region" description="Basic residues" evidence="7">
    <location>
        <begin position="110"/>
        <end position="119"/>
    </location>
</feature>
<evidence type="ECO:0000259" key="8">
    <source>
        <dbReference type="PROSITE" id="PS50811"/>
    </source>
</evidence>
<comment type="subcellular location">
    <subcellularLocation>
        <location evidence="1">Nucleus</location>
    </subcellularLocation>
</comment>
<evidence type="ECO:0000313" key="10">
    <source>
        <dbReference type="RefSeq" id="XP_018453027.1"/>
    </source>
</evidence>
<feature type="domain" description="WRKY" evidence="8">
    <location>
        <begin position="125"/>
        <end position="191"/>
    </location>
</feature>
<reference evidence="10" key="2">
    <citation type="submission" date="2025-08" db="UniProtKB">
        <authorList>
            <consortium name="RefSeq"/>
        </authorList>
    </citation>
    <scope>IDENTIFICATION</scope>
    <source>
        <tissue evidence="10">Leaf</tissue>
    </source>
</reference>
<evidence type="ECO:0000256" key="5">
    <source>
        <dbReference type="ARBA" id="ARBA00023242"/>
    </source>
</evidence>
<organism evidence="9 10">
    <name type="scientific">Raphanus sativus</name>
    <name type="common">Radish</name>
    <name type="synonym">Raphanus raphanistrum var. sativus</name>
    <dbReference type="NCBI Taxonomy" id="3726"/>
    <lineage>
        <taxon>Eukaryota</taxon>
        <taxon>Viridiplantae</taxon>
        <taxon>Streptophyta</taxon>
        <taxon>Embryophyta</taxon>
        <taxon>Tracheophyta</taxon>
        <taxon>Spermatophyta</taxon>
        <taxon>Magnoliopsida</taxon>
        <taxon>eudicotyledons</taxon>
        <taxon>Gunneridae</taxon>
        <taxon>Pentapetalae</taxon>
        <taxon>rosids</taxon>
        <taxon>malvids</taxon>
        <taxon>Brassicales</taxon>
        <taxon>Brassicaceae</taxon>
        <taxon>Brassiceae</taxon>
        <taxon>Raphanus</taxon>
    </lineage>
</organism>
<feature type="compositionally biased region" description="Polar residues" evidence="7">
    <location>
        <begin position="193"/>
        <end position="216"/>
    </location>
</feature>
<accession>A0A6J0KYQ2</accession>
<keyword evidence="5" id="KW-0539">Nucleus</keyword>
<dbReference type="GeneID" id="108824154"/>
<dbReference type="PROSITE" id="PS50811">
    <property type="entry name" value="WRKY"/>
    <property type="match status" value="1"/>
</dbReference>
<dbReference type="GO" id="GO:0003700">
    <property type="term" value="F:DNA-binding transcription factor activity"/>
    <property type="evidence" value="ECO:0007669"/>
    <property type="project" value="InterPro"/>
</dbReference>
<dbReference type="OrthoDB" id="662136at2759"/>
<feature type="compositionally biased region" description="Low complexity" evidence="7">
    <location>
        <begin position="91"/>
        <end position="101"/>
    </location>
</feature>
<dbReference type="Gene3D" id="2.20.25.80">
    <property type="entry name" value="WRKY domain"/>
    <property type="match status" value="1"/>
</dbReference>
<reference evidence="9" key="1">
    <citation type="journal article" date="2019" name="Database">
        <title>The radish genome database (RadishGD): an integrated information resource for radish genomics.</title>
        <authorList>
            <person name="Yu H.J."/>
            <person name="Baek S."/>
            <person name="Lee Y.J."/>
            <person name="Cho A."/>
            <person name="Mun J.H."/>
        </authorList>
    </citation>
    <scope>NUCLEOTIDE SEQUENCE [LARGE SCALE GENOMIC DNA]</scope>
    <source>
        <strain evidence="9">cv. WK10039</strain>
    </source>
</reference>
<dbReference type="Proteomes" id="UP000504610">
    <property type="component" value="Chromosome 9"/>
</dbReference>
<dbReference type="SUPFAM" id="SSF118290">
    <property type="entry name" value="WRKY DNA-binding domain"/>
    <property type="match status" value="1"/>
</dbReference>
<dbReference type="SMART" id="SM00774">
    <property type="entry name" value="WRKY"/>
    <property type="match status" value="1"/>
</dbReference>
<dbReference type="AlphaFoldDB" id="A0A6J0KYQ2"/>